<dbReference type="GO" id="GO:0008270">
    <property type="term" value="F:zinc ion binding"/>
    <property type="evidence" value="ECO:0007669"/>
    <property type="project" value="UniProtKB-KW"/>
</dbReference>
<feature type="compositionally biased region" description="Low complexity" evidence="2">
    <location>
        <begin position="368"/>
        <end position="387"/>
    </location>
</feature>
<dbReference type="InterPro" id="IPR032567">
    <property type="entry name" value="RTL1-rel"/>
</dbReference>
<dbReference type="CDD" id="cd00303">
    <property type="entry name" value="retropepsin_like"/>
    <property type="match status" value="1"/>
</dbReference>
<dbReference type="SUPFAM" id="SSF57756">
    <property type="entry name" value="Retrovirus zinc finger-like domains"/>
    <property type="match status" value="1"/>
</dbReference>
<keyword evidence="1" id="KW-0863">Zinc-finger</keyword>
<name>A0A7J0FFB7_9ERIC</name>
<feature type="region of interest" description="Disordered" evidence="2">
    <location>
        <begin position="359"/>
        <end position="416"/>
    </location>
</feature>
<dbReference type="PANTHER" id="PTHR15503:SF42">
    <property type="entry name" value="ZINC FINGER, CCHC-TYPE, RETROTRANSPOSON GAG DOMAIN, ASPARTIC PEPTIDASE DOMAIN PROTEIN-RELATED"/>
    <property type="match status" value="1"/>
</dbReference>
<feature type="compositionally biased region" description="Polar residues" evidence="2">
    <location>
        <begin position="388"/>
        <end position="416"/>
    </location>
</feature>
<dbReference type="Proteomes" id="UP000585474">
    <property type="component" value="Unassembled WGS sequence"/>
</dbReference>
<dbReference type="GO" id="GO:0003676">
    <property type="term" value="F:nucleic acid binding"/>
    <property type="evidence" value="ECO:0007669"/>
    <property type="project" value="InterPro"/>
</dbReference>
<dbReference type="OrthoDB" id="1936908at2759"/>
<dbReference type="AlphaFoldDB" id="A0A7J0FFB7"/>
<evidence type="ECO:0000256" key="1">
    <source>
        <dbReference type="PROSITE-ProRule" id="PRU00047"/>
    </source>
</evidence>
<dbReference type="InterPro" id="IPR036875">
    <property type="entry name" value="Znf_CCHC_sf"/>
</dbReference>
<dbReference type="InterPro" id="IPR021109">
    <property type="entry name" value="Peptidase_aspartic_dom_sf"/>
</dbReference>
<dbReference type="GO" id="GO:0004190">
    <property type="term" value="F:aspartic-type endopeptidase activity"/>
    <property type="evidence" value="ECO:0007669"/>
    <property type="project" value="InterPro"/>
</dbReference>
<feature type="domain" description="CCHC-type" evidence="3">
    <location>
        <begin position="345"/>
        <end position="360"/>
    </location>
</feature>
<evidence type="ECO:0000256" key="2">
    <source>
        <dbReference type="SAM" id="MobiDB-lite"/>
    </source>
</evidence>
<feature type="region of interest" description="Disordered" evidence="2">
    <location>
        <begin position="1"/>
        <end position="60"/>
    </location>
</feature>
<dbReference type="PANTHER" id="PTHR15503">
    <property type="entry name" value="LDOC1 RELATED"/>
    <property type="match status" value="1"/>
</dbReference>
<feature type="compositionally biased region" description="Polar residues" evidence="2">
    <location>
        <begin position="281"/>
        <end position="294"/>
    </location>
</feature>
<evidence type="ECO:0000313" key="5">
    <source>
        <dbReference type="Proteomes" id="UP000585474"/>
    </source>
</evidence>
<keyword evidence="1" id="KW-0479">Metal-binding</keyword>
<comment type="caution">
    <text evidence="4">The sequence shown here is derived from an EMBL/GenBank/DDBJ whole genome shotgun (WGS) entry which is preliminary data.</text>
</comment>
<proteinExistence type="predicted"/>
<keyword evidence="1" id="KW-0862">Zinc</keyword>
<keyword evidence="5" id="KW-1185">Reference proteome</keyword>
<reference evidence="4 5" key="1">
    <citation type="submission" date="2019-07" db="EMBL/GenBank/DDBJ databases">
        <title>De Novo Assembly of kiwifruit Actinidia rufa.</title>
        <authorList>
            <person name="Sugita-Konishi S."/>
            <person name="Sato K."/>
            <person name="Mori E."/>
            <person name="Abe Y."/>
            <person name="Kisaki G."/>
            <person name="Hamano K."/>
            <person name="Suezawa K."/>
            <person name="Otani M."/>
            <person name="Fukuda T."/>
            <person name="Manabe T."/>
            <person name="Gomi K."/>
            <person name="Tabuchi M."/>
            <person name="Akimitsu K."/>
            <person name="Kataoka I."/>
        </authorList>
    </citation>
    <scope>NUCLEOTIDE SEQUENCE [LARGE SCALE GENOMIC DNA]</scope>
    <source>
        <strain evidence="5">cv. Fuchu</strain>
    </source>
</reference>
<dbReference type="InterPro" id="IPR001969">
    <property type="entry name" value="Aspartic_peptidase_AS"/>
</dbReference>
<feature type="compositionally biased region" description="Basic and acidic residues" evidence="2">
    <location>
        <begin position="22"/>
        <end position="33"/>
    </location>
</feature>
<sequence>MPPRRVARRGPTARGGQNARRGRNERANDEGSQHGRNLGNQNDRREQNVEQSGLPPPPNTLLTDFVAALTAHMAQVPRANTSNRAMEVVREFRKLNPPMFDGVSSDPLVADHWLSEIRKLFDVLDVTEDAVRVKLVPCQLSGEANEWWKSVLATRKASRGLARTAENVNEPNVENMTWAEFEVIFEDQYFPESFKDMLREQFERLEQGAMTVSEYAMKFQALSRFAPELVSTEEKKCKRFIRGLDDSIQKFVMSGGHTNFAAVLELARNLEASGVNKKNAKPSTTTVSAPTGSSGVVYGNYGNQNKKRQGEPLQFSRNRHIRTHCPNPKTLPPPPSRVQGAPGACFGCGGFGHIARFCPQRGGTRSESGSVQQSRPSSGSGRPPQRGAHTQSHYRQTTSGQGSQVDRGASSSTPVQATQGRVFAVTAATPPPPPTSQTPESSVVQGTFLLFNSFAKVLFDSGASHSFIASSFVLALGLETEEFSPPLFVNTPLGGRAPLDRICRGCELVILDRRVEFDFIVLSMSGFDLILVFWGTTGAI</sequence>
<dbReference type="EMBL" id="BJWL01000011">
    <property type="protein sequence ID" value="GFY97392.1"/>
    <property type="molecule type" value="Genomic_DNA"/>
</dbReference>
<accession>A0A7J0FFB7</accession>
<feature type="region of interest" description="Disordered" evidence="2">
    <location>
        <begin position="276"/>
        <end position="313"/>
    </location>
</feature>
<dbReference type="Gene3D" id="4.10.60.10">
    <property type="entry name" value="Zinc finger, CCHC-type"/>
    <property type="match status" value="1"/>
</dbReference>
<dbReference type="GO" id="GO:0006508">
    <property type="term" value="P:proteolysis"/>
    <property type="evidence" value="ECO:0007669"/>
    <property type="project" value="InterPro"/>
</dbReference>
<dbReference type="InterPro" id="IPR001878">
    <property type="entry name" value="Znf_CCHC"/>
</dbReference>
<organism evidence="4 5">
    <name type="scientific">Actinidia rufa</name>
    <dbReference type="NCBI Taxonomy" id="165716"/>
    <lineage>
        <taxon>Eukaryota</taxon>
        <taxon>Viridiplantae</taxon>
        <taxon>Streptophyta</taxon>
        <taxon>Embryophyta</taxon>
        <taxon>Tracheophyta</taxon>
        <taxon>Spermatophyta</taxon>
        <taxon>Magnoliopsida</taxon>
        <taxon>eudicotyledons</taxon>
        <taxon>Gunneridae</taxon>
        <taxon>Pentapetalae</taxon>
        <taxon>asterids</taxon>
        <taxon>Ericales</taxon>
        <taxon>Actinidiaceae</taxon>
        <taxon>Actinidia</taxon>
    </lineage>
</organism>
<dbReference type="Gene3D" id="2.40.70.10">
    <property type="entry name" value="Acid Proteases"/>
    <property type="match status" value="1"/>
</dbReference>
<protein>
    <recommendedName>
        <fullName evidence="3">CCHC-type domain-containing protein</fullName>
    </recommendedName>
</protein>
<dbReference type="InterPro" id="IPR005162">
    <property type="entry name" value="Retrotrans_gag_dom"/>
</dbReference>
<dbReference type="SMART" id="SM00343">
    <property type="entry name" value="ZnF_C2HC"/>
    <property type="match status" value="1"/>
</dbReference>
<dbReference type="Pfam" id="PF03732">
    <property type="entry name" value="Retrotrans_gag"/>
    <property type="match status" value="1"/>
</dbReference>
<dbReference type="Pfam" id="PF08284">
    <property type="entry name" value="RVP_2"/>
    <property type="match status" value="1"/>
</dbReference>
<evidence type="ECO:0000259" key="3">
    <source>
        <dbReference type="PROSITE" id="PS50158"/>
    </source>
</evidence>
<gene>
    <name evidence="4" type="ORF">Acr_11g0016980</name>
</gene>
<dbReference type="PROSITE" id="PS00141">
    <property type="entry name" value="ASP_PROTEASE"/>
    <property type="match status" value="1"/>
</dbReference>
<evidence type="ECO:0000313" key="4">
    <source>
        <dbReference type="EMBL" id="GFY97392.1"/>
    </source>
</evidence>
<dbReference type="PROSITE" id="PS50158">
    <property type="entry name" value="ZF_CCHC"/>
    <property type="match status" value="1"/>
</dbReference>